<dbReference type="InterPro" id="IPR003673">
    <property type="entry name" value="CoA-Trfase_fam_III"/>
</dbReference>
<dbReference type="Gene3D" id="3.40.50.10540">
    <property type="entry name" value="Crotonobetainyl-coa:carnitine coa-transferase, domain 1"/>
    <property type="match status" value="1"/>
</dbReference>
<accession>A0AB39UYQ7</accession>
<dbReference type="PANTHER" id="PTHR48228">
    <property type="entry name" value="SUCCINYL-COA--D-CITRAMALATE COA-TRANSFERASE"/>
    <property type="match status" value="1"/>
</dbReference>
<dbReference type="PANTHER" id="PTHR48228:SF5">
    <property type="entry name" value="ALPHA-METHYLACYL-COA RACEMASE"/>
    <property type="match status" value="1"/>
</dbReference>
<dbReference type="InterPro" id="IPR023606">
    <property type="entry name" value="CoA-Trfase_III_dom_1_sf"/>
</dbReference>
<name>A0AB39UYQ7_9GAMM</name>
<dbReference type="Gene3D" id="3.30.1540.10">
    <property type="entry name" value="formyl-coa transferase, domain 3"/>
    <property type="match status" value="1"/>
</dbReference>
<dbReference type="EMBL" id="CP154858">
    <property type="protein sequence ID" value="XDT73095.1"/>
    <property type="molecule type" value="Genomic_DNA"/>
</dbReference>
<protein>
    <submittedName>
        <fullName evidence="1">CaiB/BaiF CoA-transferase family protein</fullName>
    </submittedName>
</protein>
<proteinExistence type="predicted"/>
<dbReference type="InterPro" id="IPR050509">
    <property type="entry name" value="CoA-transferase_III"/>
</dbReference>
<dbReference type="InterPro" id="IPR044855">
    <property type="entry name" value="CoA-Trfase_III_dom3_sf"/>
</dbReference>
<reference evidence="1" key="1">
    <citation type="submission" date="2024-05" db="EMBL/GenBank/DDBJ databases">
        <title>Genome sequencing of novel strain.</title>
        <authorList>
            <person name="Ganbat D."/>
            <person name="Ganbat S."/>
            <person name="Lee S.-J."/>
        </authorList>
    </citation>
    <scope>NUCLEOTIDE SEQUENCE</scope>
    <source>
        <strain evidence="1">SMD15-11</strain>
    </source>
</reference>
<dbReference type="GO" id="GO:0003824">
    <property type="term" value="F:catalytic activity"/>
    <property type="evidence" value="ECO:0007669"/>
    <property type="project" value="InterPro"/>
</dbReference>
<dbReference type="KEGG" id="tcd:AAIA72_03695"/>
<evidence type="ECO:0000313" key="1">
    <source>
        <dbReference type="EMBL" id="XDT73095.1"/>
    </source>
</evidence>
<sequence length="395" mass="42905">MTLPLEGIRIVDFSTLLPGPVATMMLADMGAEVIRVESFTRPDLLRHLSPRAGKVSAAHAYLNRNKRSVAVDLKHPQARAWVLRLIETADVLVEQFRPGVMDRLGLGYSAVAERNPRLVYCSITGYGQTGPWAHRAGHDINYLALSGVASNGGRRDTGPTLNGIQIADVAGGAHHAVIGIQAALLKAMKTGQGDHVDISMTDAALTLNHLAWAGYLAGGPVPEPEGDVLNGGGIYDYYCTADDRFMAVGSLEPQFAQALCQALGDPDKVSLLLGQRPDDRKAAKDWLRERFASHNQAHWVRVFANVDACVEPVLDFVEVQAHPQIQSRDLFVEVSTETGTVRQPAPPIRFARSGVRREHDPGAILGHHTRDVLQELGASDEEIGLLLKSRAFHQP</sequence>
<gene>
    <name evidence="1" type="ORF">AAIA72_03695</name>
</gene>
<organism evidence="1">
    <name type="scientific">Thermohahella caldifontis</name>
    <dbReference type="NCBI Taxonomy" id="3142973"/>
    <lineage>
        <taxon>Bacteria</taxon>
        <taxon>Pseudomonadati</taxon>
        <taxon>Pseudomonadota</taxon>
        <taxon>Gammaproteobacteria</taxon>
        <taxon>Oceanospirillales</taxon>
        <taxon>Hahellaceae</taxon>
        <taxon>Thermohahella</taxon>
    </lineage>
</organism>
<dbReference type="RefSeq" id="WP_369602095.1">
    <property type="nucleotide sequence ID" value="NZ_CP154858.1"/>
</dbReference>
<dbReference type="SUPFAM" id="SSF89796">
    <property type="entry name" value="CoA-transferase family III (CaiB/BaiF)"/>
    <property type="match status" value="1"/>
</dbReference>
<dbReference type="Pfam" id="PF02515">
    <property type="entry name" value="CoA_transf_3"/>
    <property type="match status" value="1"/>
</dbReference>
<dbReference type="AlphaFoldDB" id="A0AB39UYQ7"/>